<dbReference type="EMBL" id="CP012643">
    <property type="protein sequence ID" value="ALJ01432.1"/>
    <property type="molecule type" value="Genomic_DNA"/>
</dbReference>
<protein>
    <recommendedName>
        <fullName evidence="3">N-acetyltransferase domain-containing protein</fullName>
    </recommendedName>
</protein>
<dbReference type="InterPro" id="IPR000182">
    <property type="entry name" value="GNAT_dom"/>
</dbReference>
<sequence>MTFAFAESASVGQLCTLFNNAFSDYVQPMVLTEPIMEMKLLRDGLTPEVAPLAMQDYTPVGFIFNSLGTWQGKRTAYNAGTGVVPEARGKALTQQMYQFCVPLLRKLGVEQCLLEVIQENTRALKVYQSLGFEIIRSLRCFRGSKEDLAWHSHAPEEVSFQKVSSPDWPLYQTFWDMEPSWQHHTAAVDRSINYVRIVEANVKDQCVGYGVVYPMTGSIAQLAIAPEWRNKGIGQALLQELVSLTSSPMVSVINVDGRGESTLQFLQNRKIQEILGQYEMLWQIQ</sequence>
<dbReference type="Proteomes" id="UP000061382">
    <property type="component" value="Chromosome"/>
</dbReference>
<reference evidence="4 5" key="1">
    <citation type="submission" date="2015-08" db="EMBL/GenBank/DDBJ databases">
        <title>Complete genome sequence of Rufibacter tibetensis strain 1351t, a radiation-resistant bacterium from tibet plateau.</title>
        <authorList>
            <person name="Dai J."/>
        </authorList>
    </citation>
    <scope>NUCLEOTIDE SEQUENCE [LARGE SCALE GENOMIC DNA]</scope>
    <source>
        <strain evidence="4 5">1351</strain>
    </source>
</reference>
<feature type="domain" description="N-acetyltransferase" evidence="3">
    <location>
        <begin position="158"/>
        <end position="285"/>
    </location>
</feature>
<evidence type="ECO:0000256" key="1">
    <source>
        <dbReference type="ARBA" id="ARBA00022679"/>
    </source>
</evidence>
<dbReference type="PANTHER" id="PTHR43420">
    <property type="entry name" value="ACETYLTRANSFERASE"/>
    <property type="match status" value="1"/>
</dbReference>
<dbReference type="GO" id="GO:0016747">
    <property type="term" value="F:acyltransferase activity, transferring groups other than amino-acyl groups"/>
    <property type="evidence" value="ECO:0007669"/>
    <property type="project" value="InterPro"/>
</dbReference>
<name>A0A0P0CHF7_9BACT</name>
<dbReference type="InterPro" id="IPR050680">
    <property type="entry name" value="YpeA/RimI_acetyltransf"/>
</dbReference>
<dbReference type="RefSeq" id="WP_071885615.1">
    <property type="nucleotide sequence ID" value="NZ_CP012643.1"/>
</dbReference>
<dbReference type="PANTHER" id="PTHR43420:SF44">
    <property type="entry name" value="ACETYLTRANSFERASE YPEA"/>
    <property type="match status" value="1"/>
</dbReference>
<dbReference type="SUPFAM" id="SSF55729">
    <property type="entry name" value="Acyl-CoA N-acyltransferases (Nat)"/>
    <property type="match status" value="2"/>
</dbReference>
<keyword evidence="1" id="KW-0808">Transferase</keyword>
<proteinExistence type="predicted"/>
<evidence type="ECO:0000313" key="4">
    <source>
        <dbReference type="EMBL" id="ALJ01432.1"/>
    </source>
</evidence>
<evidence type="ECO:0000259" key="3">
    <source>
        <dbReference type="PROSITE" id="PS51186"/>
    </source>
</evidence>
<gene>
    <name evidence="4" type="ORF">DC20_12890</name>
</gene>
<evidence type="ECO:0000313" key="5">
    <source>
        <dbReference type="Proteomes" id="UP000061382"/>
    </source>
</evidence>
<dbReference type="InterPro" id="IPR016181">
    <property type="entry name" value="Acyl_CoA_acyltransferase"/>
</dbReference>
<dbReference type="CDD" id="cd04301">
    <property type="entry name" value="NAT_SF"/>
    <property type="match status" value="1"/>
</dbReference>
<dbReference type="STRING" id="512763.DC20_12890"/>
<dbReference type="KEGG" id="rti:DC20_12890"/>
<dbReference type="PROSITE" id="PS51186">
    <property type="entry name" value="GNAT"/>
    <property type="match status" value="2"/>
</dbReference>
<dbReference type="OrthoDB" id="4228396at2"/>
<keyword evidence="5" id="KW-1185">Reference proteome</keyword>
<organism evidence="4 5">
    <name type="scientific">Rufibacter tibetensis</name>
    <dbReference type="NCBI Taxonomy" id="512763"/>
    <lineage>
        <taxon>Bacteria</taxon>
        <taxon>Pseudomonadati</taxon>
        <taxon>Bacteroidota</taxon>
        <taxon>Cytophagia</taxon>
        <taxon>Cytophagales</taxon>
        <taxon>Hymenobacteraceae</taxon>
        <taxon>Rufibacter</taxon>
    </lineage>
</organism>
<evidence type="ECO:0000256" key="2">
    <source>
        <dbReference type="ARBA" id="ARBA00023315"/>
    </source>
</evidence>
<keyword evidence="2" id="KW-0012">Acyltransferase</keyword>
<dbReference type="Pfam" id="PF00583">
    <property type="entry name" value="Acetyltransf_1"/>
    <property type="match status" value="2"/>
</dbReference>
<dbReference type="AlphaFoldDB" id="A0A0P0CHF7"/>
<dbReference type="PATRIC" id="fig|512763.3.peg.2830"/>
<feature type="domain" description="N-acetyltransferase" evidence="3">
    <location>
        <begin position="1"/>
        <end position="155"/>
    </location>
</feature>
<dbReference type="Gene3D" id="3.40.630.30">
    <property type="match status" value="2"/>
</dbReference>
<accession>A0A0P0CHF7</accession>